<reference evidence="2 3" key="1">
    <citation type="journal article" date="2018" name="Mol. Biol. Evol.">
        <title>Broad Genomic Sampling Reveals a Smut Pathogenic Ancestry of the Fungal Clade Ustilaginomycotina.</title>
        <authorList>
            <person name="Kijpornyongpan T."/>
            <person name="Mondo S.J."/>
            <person name="Barry K."/>
            <person name="Sandor L."/>
            <person name="Lee J."/>
            <person name="Lipzen A."/>
            <person name="Pangilinan J."/>
            <person name="LaButti K."/>
            <person name="Hainaut M."/>
            <person name="Henrissat B."/>
            <person name="Grigoriev I.V."/>
            <person name="Spatafora J.W."/>
            <person name="Aime M.C."/>
        </authorList>
    </citation>
    <scope>NUCLEOTIDE SEQUENCE [LARGE SCALE GENOMIC DNA]</scope>
    <source>
        <strain evidence="2 3">MCA 4658</strain>
    </source>
</reference>
<sequence>MTSVGAVSDLSICDISVASADPNTDQLTLHNVQQELAKNLAAMMQGIQAVANSHKEDHANLKQRVVNLNKTVKKQTRANNDLKRKFVGLQEKMTDAVSSTVAEALRLHCLDVSNLETRVSSLAATTAPTIAAATTTTAEEVNLPRDRLTTAEQTAAEVPALRERIAELEAGQAATEAQRATESAILHAVVARLDALSGEHAALVERVVELEQQQSSDHSVIESDHSEIASLQVQVEDLTVKTEEASTIGAMVTGVEDDCAQLEARTKDLEANCLRRVQKRSWMWAAVCGVVVFASLATLAYVDAQEPTFSSWLQAFDEMPEHLIRLWKGAPLPPPSAIDLIKAAVLRLFGAEPAPLLPTTFSALGQALLARSTRFFSSWQIGLRFHIGNNEQIALAGNTIKTHWMDLIATVCPFTAFHIGNNEQIALAGNTIKTHWMSLIAIVRPFTALLNAHWMSFGLWLHRHV</sequence>
<dbReference type="RefSeq" id="XP_025367165.1">
    <property type="nucleotide sequence ID" value="XM_025516738.1"/>
</dbReference>
<evidence type="ECO:0000313" key="2">
    <source>
        <dbReference type="EMBL" id="PWN40005.1"/>
    </source>
</evidence>
<name>A0A316VX16_9BASI</name>
<dbReference type="Proteomes" id="UP000245783">
    <property type="component" value="Unassembled WGS sequence"/>
</dbReference>
<dbReference type="InParanoid" id="A0A316VX16"/>
<feature type="coiled-coil region" evidence="1">
    <location>
        <begin position="51"/>
        <end position="92"/>
    </location>
</feature>
<evidence type="ECO:0000256" key="1">
    <source>
        <dbReference type="SAM" id="Coils"/>
    </source>
</evidence>
<proteinExistence type="predicted"/>
<keyword evidence="1" id="KW-0175">Coiled coil</keyword>
<keyword evidence="3" id="KW-1185">Reference proteome</keyword>
<protein>
    <submittedName>
        <fullName evidence="2">Uncharacterized protein</fullName>
    </submittedName>
</protein>
<accession>A0A316VX16</accession>
<dbReference type="GeneID" id="37038608"/>
<dbReference type="EMBL" id="KZ819434">
    <property type="protein sequence ID" value="PWN40005.1"/>
    <property type="molecule type" value="Genomic_DNA"/>
</dbReference>
<dbReference type="AlphaFoldDB" id="A0A316VX16"/>
<evidence type="ECO:0000313" key="3">
    <source>
        <dbReference type="Proteomes" id="UP000245783"/>
    </source>
</evidence>
<organism evidence="2 3">
    <name type="scientific">Ceraceosorus guamensis</name>
    <dbReference type="NCBI Taxonomy" id="1522189"/>
    <lineage>
        <taxon>Eukaryota</taxon>
        <taxon>Fungi</taxon>
        <taxon>Dikarya</taxon>
        <taxon>Basidiomycota</taxon>
        <taxon>Ustilaginomycotina</taxon>
        <taxon>Exobasidiomycetes</taxon>
        <taxon>Ceraceosorales</taxon>
        <taxon>Ceraceosoraceae</taxon>
        <taxon>Ceraceosorus</taxon>
    </lineage>
</organism>
<gene>
    <name evidence="2" type="ORF">IE81DRAFT_362469</name>
</gene>